<dbReference type="InterPro" id="IPR001647">
    <property type="entry name" value="HTH_TetR"/>
</dbReference>
<gene>
    <name evidence="6" type="ORF">EV379_1178</name>
</gene>
<evidence type="ECO:0000313" key="7">
    <source>
        <dbReference type="Proteomes" id="UP000291483"/>
    </source>
</evidence>
<comment type="caution">
    <text evidence="6">The sequence shown here is derived from an EMBL/GenBank/DDBJ whole genome shotgun (WGS) entry which is preliminary data.</text>
</comment>
<evidence type="ECO:0000256" key="3">
    <source>
        <dbReference type="ARBA" id="ARBA00023163"/>
    </source>
</evidence>
<name>A0A4Q8AK52_9MICO</name>
<keyword evidence="1" id="KW-0805">Transcription regulation</keyword>
<feature type="DNA-binding region" description="H-T-H motif" evidence="4">
    <location>
        <begin position="41"/>
        <end position="60"/>
    </location>
</feature>
<dbReference type="InterPro" id="IPR050109">
    <property type="entry name" value="HTH-type_TetR-like_transc_reg"/>
</dbReference>
<dbReference type="SUPFAM" id="SSF46689">
    <property type="entry name" value="Homeodomain-like"/>
    <property type="match status" value="1"/>
</dbReference>
<dbReference type="PROSITE" id="PS50977">
    <property type="entry name" value="HTH_TETR_2"/>
    <property type="match status" value="1"/>
</dbReference>
<accession>A0A4Q8AK52</accession>
<dbReference type="GO" id="GO:0000976">
    <property type="term" value="F:transcription cis-regulatory region binding"/>
    <property type="evidence" value="ECO:0007669"/>
    <property type="project" value="TreeGrafter"/>
</dbReference>
<keyword evidence="2 4" id="KW-0238">DNA-binding</keyword>
<dbReference type="Pfam" id="PF02909">
    <property type="entry name" value="TetR_C_1"/>
    <property type="match status" value="1"/>
</dbReference>
<dbReference type="SUPFAM" id="SSF48498">
    <property type="entry name" value="Tetracyclin repressor-like, C-terminal domain"/>
    <property type="match status" value="1"/>
</dbReference>
<reference evidence="6 7" key="1">
    <citation type="submission" date="2019-02" db="EMBL/GenBank/DDBJ databases">
        <title>Sequencing the genomes of 1000 actinobacteria strains.</title>
        <authorList>
            <person name="Klenk H.-P."/>
        </authorList>
    </citation>
    <scope>NUCLEOTIDE SEQUENCE [LARGE SCALE GENOMIC DNA]</scope>
    <source>
        <strain evidence="6 7">DSM 18319</strain>
    </source>
</reference>
<proteinExistence type="predicted"/>
<dbReference type="AlphaFoldDB" id="A0A4Q8AK52"/>
<evidence type="ECO:0000256" key="2">
    <source>
        <dbReference type="ARBA" id="ARBA00023125"/>
    </source>
</evidence>
<evidence type="ECO:0000313" key="6">
    <source>
        <dbReference type="EMBL" id="RZU64867.1"/>
    </source>
</evidence>
<dbReference type="GO" id="GO:0003700">
    <property type="term" value="F:DNA-binding transcription factor activity"/>
    <property type="evidence" value="ECO:0007669"/>
    <property type="project" value="TreeGrafter"/>
</dbReference>
<dbReference type="EMBL" id="SHLC01000001">
    <property type="protein sequence ID" value="RZU64867.1"/>
    <property type="molecule type" value="Genomic_DNA"/>
</dbReference>
<feature type="domain" description="HTH tetR-type" evidence="5">
    <location>
        <begin position="18"/>
        <end position="78"/>
    </location>
</feature>
<dbReference type="OrthoDB" id="3519192at2"/>
<evidence type="ECO:0000256" key="1">
    <source>
        <dbReference type="ARBA" id="ARBA00023015"/>
    </source>
</evidence>
<dbReference type="GO" id="GO:0045892">
    <property type="term" value="P:negative regulation of DNA-templated transcription"/>
    <property type="evidence" value="ECO:0007669"/>
    <property type="project" value="InterPro"/>
</dbReference>
<sequence length="233" mass="25486">MNGKAELRADRSSEPKTRLDRDSIVEAGLRLAARPGAISISVRELGADLGADPTAIYRHFRSKESLMQSLLDRLFLETLSELTTPPADWKGRLLQIAASTLDLFTRYPAIGVEAIVISTNGPSELEIVEIMLDAFSRAGLSDHEVVRHYALYSEHLLSSAAGIARARASNTDDSDDSVPWIDSPLLVDPERHPRIASLSPQLRALDSRDLFRLGAESIIESAERLGAEAKSTQ</sequence>
<dbReference type="InterPro" id="IPR036271">
    <property type="entry name" value="Tet_transcr_reg_TetR-rel_C_sf"/>
</dbReference>
<dbReference type="Proteomes" id="UP000291483">
    <property type="component" value="Unassembled WGS sequence"/>
</dbReference>
<dbReference type="InterPro" id="IPR009057">
    <property type="entry name" value="Homeodomain-like_sf"/>
</dbReference>
<dbReference type="Gene3D" id="1.10.357.10">
    <property type="entry name" value="Tetracycline Repressor, domain 2"/>
    <property type="match status" value="1"/>
</dbReference>
<keyword evidence="3" id="KW-0804">Transcription</keyword>
<dbReference type="Gene3D" id="1.10.10.60">
    <property type="entry name" value="Homeodomain-like"/>
    <property type="match status" value="1"/>
</dbReference>
<keyword evidence="7" id="KW-1185">Reference proteome</keyword>
<organism evidence="6 7">
    <name type="scientific">Microterricola gilva</name>
    <dbReference type="NCBI Taxonomy" id="393267"/>
    <lineage>
        <taxon>Bacteria</taxon>
        <taxon>Bacillati</taxon>
        <taxon>Actinomycetota</taxon>
        <taxon>Actinomycetes</taxon>
        <taxon>Micrococcales</taxon>
        <taxon>Microbacteriaceae</taxon>
        <taxon>Microterricola</taxon>
    </lineage>
</organism>
<dbReference type="PANTHER" id="PTHR30055:SF234">
    <property type="entry name" value="HTH-TYPE TRANSCRIPTIONAL REGULATOR BETI"/>
    <property type="match status" value="1"/>
</dbReference>
<dbReference type="PANTHER" id="PTHR30055">
    <property type="entry name" value="HTH-TYPE TRANSCRIPTIONAL REGULATOR RUTR"/>
    <property type="match status" value="1"/>
</dbReference>
<protein>
    <submittedName>
        <fullName evidence="6">TetR family transcriptional regulator</fullName>
    </submittedName>
</protein>
<dbReference type="Pfam" id="PF00440">
    <property type="entry name" value="TetR_N"/>
    <property type="match status" value="1"/>
</dbReference>
<dbReference type="InterPro" id="IPR004111">
    <property type="entry name" value="Repressor_TetR_C"/>
</dbReference>
<evidence type="ECO:0000259" key="5">
    <source>
        <dbReference type="PROSITE" id="PS50977"/>
    </source>
</evidence>
<evidence type="ECO:0000256" key="4">
    <source>
        <dbReference type="PROSITE-ProRule" id="PRU00335"/>
    </source>
</evidence>